<evidence type="ECO:0000313" key="1">
    <source>
        <dbReference type="EMBL" id="KIK14629.1"/>
    </source>
</evidence>
<dbReference type="EMBL" id="KN833930">
    <property type="protein sequence ID" value="KIK14629.1"/>
    <property type="molecule type" value="Genomic_DNA"/>
</dbReference>
<sequence length="63" mass="7352">MCHTVLPFYGLYRGGVDACDRKVVQWVKTRSCSPLPAKPLRSLVTALFHFRLFEYPLPYKQLH</sequence>
<name>A0A0C9YLB8_9AGAM</name>
<organism evidence="1 2">
    <name type="scientific">Pisolithus microcarpus 441</name>
    <dbReference type="NCBI Taxonomy" id="765257"/>
    <lineage>
        <taxon>Eukaryota</taxon>
        <taxon>Fungi</taxon>
        <taxon>Dikarya</taxon>
        <taxon>Basidiomycota</taxon>
        <taxon>Agaricomycotina</taxon>
        <taxon>Agaricomycetes</taxon>
        <taxon>Agaricomycetidae</taxon>
        <taxon>Boletales</taxon>
        <taxon>Sclerodermatineae</taxon>
        <taxon>Pisolithaceae</taxon>
        <taxon>Pisolithus</taxon>
    </lineage>
</organism>
<dbReference type="AlphaFoldDB" id="A0A0C9YLB8"/>
<proteinExistence type="predicted"/>
<protein>
    <submittedName>
        <fullName evidence="1">Uncharacterized protein</fullName>
    </submittedName>
</protein>
<dbReference type="HOGENOM" id="CLU_2886698_0_0_1"/>
<reference evidence="1 2" key="1">
    <citation type="submission" date="2014-04" db="EMBL/GenBank/DDBJ databases">
        <authorList>
            <consortium name="DOE Joint Genome Institute"/>
            <person name="Kuo A."/>
            <person name="Kohler A."/>
            <person name="Costa M.D."/>
            <person name="Nagy L.G."/>
            <person name="Floudas D."/>
            <person name="Copeland A."/>
            <person name="Barry K.W."/>
            <person name="Cichocki N."/>
            <person name="Veneault-Fourrey C."/>
            <person name="LaButti K."/>
            <person name="Lindquist E.A."/>
            <person name="Lipzen A."/>
            <person name="Lundell T."/>
            <person name="Morin E."/>
            <person name="Murat C."/>
            <person name="Sun H."/>
            <person name="Tunlid A."/>
            <person name="Henrissat B."/>
            <person name="Grigoriev I.V."/>
            <person name="Hibbett D.S."/>
            <person name="Martin F."/>
            <person name="Nordberg H.P."/>
            <person name="Cantor M.N."/>
            <person name="Hua S.X."/>
        </authorList>
    </citation>
    <scope>NUCLEOTIDE SEQUENCE [LARGE SCALE GENOMIC DNA]</scope>
    <source>
        <strain evidence="1 2">441</strain>
    </source>
</reference>
<accession>A0A0C9YLB8</accession>
<keyword evidence="2" id="KW-1185">Reference proteome</keyword>
<evidence type="ECO:0000313" key="2">
    <source>
        <dbReference type="Proteomes" id="UP000054018"/>
    </source>
</evidence>
<gene>
    <name evidence="1" type="ORF">PISMIDRAFT_687825</name>
</gene>
<dbReference type="Proteomes" id="UP000054018">
    <property type="component" value="Unassembled WGS sequence"/>
</dbReference>
<reference evidence="2" key="2">
    <citation type="submission" date="2015-01" db="EMBL/GenBank/DDBJ databases">
        <title>Evolutionary Origins and Diversification of the Mycorrhizal Mutualists.</title>
        <authorList>
            <consortium name="DOE Joint Genome Institute"/>
            <consortium name="Mycorrhizal Genomics Consortium"/>
            <person name="Kohler A."/>
            <person name="Kuo A."/>
            <person name="Nagy L.G."/>
            <person name="Floudas D."/>
            <person name="Copeland A."/>
            <person name="Barry K.W."/>
            <person name="Cichocki N."/>
            <person name="Veneault-Fourrey C."/>
            <person name="LaButti K."/>
            <person name="Lindquist E.A."/>
            <person name="Lipzen A."/>
            <person name="Lundell T."/>
            <person name="Morin E."/>
            <person name="Murat C."/>
            <person name="Riley R."/>
            <person name="Ohm R."/>
            <person name="Sun H."/>
            <person name="Tunlid A."/>
            <person name="Henrissat B."/>
            <person name="Grigoriev I.V."/>
            <person name="Hibbett D.S."/>
            <person name="Martin F."/>
        </authorList>
    </citation>
    <scope>NUCLEOTIDE SEQUENCE [LARGE SCALE GENOMIC DNA]</scope>
    <source>
        <strain evidence="2">441</strain>
    </source>
</reference>